<evidence type="ECO:0000259" key="2">
    <source>
        <dbReference type="Pfam" id="PF11707"/>
    </source>
</evidence>
<evidence type="ECO:0000259" key="4">
    <source>
        <dbReference type="Pfam" id="PF26140"/>
    </source>
</evidence>
<dbReference type="Pfam" id="PF11707">
    <property type="entry name" value="Npa1"/>
    <property type="match status" value="1"/>
</dbReference>
<reference evidence="5 6" key="1">
    <citation type="submission" date="2020-12" db="EMBL/GenBank/DDBJ databases">
        <title>Metabolic potential, ecology and presence of endohyphal bacteria is reflected in genomic diversity of Mucoromycotina.</title>
        <authorList>
            <person name="Muszewska A."/>
            <person name="Okrasinska A."/>
            <person name="Steczkiewicz K."/>
            <person name="Drgas O."/>
            <person name="Orlowska M."/>
            <person name="Perlinska-Lenart U."/>
            <person name="Aleksandrzak-Piekarczyk T."/>
            <person name="Szatraj K."/>
            <person name="Zielenkiewicz U."/>
            <person name="Pilsyk S."/>
            <person name="Malc E."/>
            <person name="Mieczkowski P."/>
            <person name="Kruszewska J.S."/>
            <person name="Biernat P."/>
            <person name="Pawlowska J."/>
        </authorList>
    </citation>
    <scope>NUCLEOTIDE SEQUENCE [LARGE SCALE GENOMIC DNA]</scope>
    <source>
        <strain evidence="5 6">CBS 142.35</strain>
    </source>
</reference>
<evidence type="ECO:0000259" key="3">
    <source>
        <dbReference type="Pfam" id="PF16201"/>
    </source>
</evidence>
<dbReference type="InterPro" id="IPR059018">
    <property type="entry name" value="HEAT_URB1"/>
</dbReference>
<dbReference type="InterPro" id="IPR039844">
    <property type="entry name" value="URB1"/>
</dbReference>
<evidence type="ECO:0000256" key="1">
    <source>
        <dbReference type="SAM" id="MobiDB-lite"/>
    </source>
</evidence>
<dbReference type="Proteomes" id="UP000646827">
    <property type="component" value="Unassembled WGS sequence"/>
</dbReference>
<dbReference type="EMBL" id="JAEPRB010000385">
    <property type="protein sequence ID" value="KAG2216576.1"/>
    <property type="molecule type" value="Genomic_DNA"/>
</dbReference>
<sequence length="1781" mass="202822">MATPFYATQNEVAVVLKQRDTNALRRDLTVLKNQLVEATKDRVDPMAKRTRPLVEYVQSCNDCNDLTDLWDFQARDNISSLECLVPEIISLFLTLCTTPIIRPFGLQLVQAILGRQLKYINRGVASMRIPQCIATFKVLESMCSIGSSATKEVFHTFNFQTEGFSRASRYRKKTNSKNPNSYLYDLRTAYVRLVLALFKYGDADIKKEALGVRNLVNAIFTGIDEDAYLLIEEILKTTKTDIIEDYSIPRPVKAFFFSSYILERIGKLYTRTEPEPVTAEEAKIPADLAHQFLLSVCTIPGFGLCYKDDGWYPISNAEQGKTAEKQQNRALAKFLTSLKPSDDMRQQELVRKILAACPGMVQGYWQGISFSLEPRLSSKWLANLALLQRIVRLPVPSLYYGNTNLYPASPPTTNVIIDSILPNVFGRAVSTRGLKNASPLVSYATILFLSAAFLKYADVLKALEKAVSTMDEDNDSESTKKWKECIAHIREGFTRRLPDLLTIVTVYQPASSHSANNNKIGQEQQEETEDGDNLALQHQMLHDASLRLISYYQKYLPETFMESTVDPGKFIPSDILSMRPESLVHLLQLLLNVSDFKWTGKAGKGSLSHITTLLTLYLQTPYKHIRDLTSKLINGTLSDSFMFRHDPDEVRPWLEALPRNFATASVKGNLPLTKEQTTVLQFVDECIERFSRSQYRYLDQAIDMLNNVNTEYLKQQKDTNGNLLIGQLLRSGDSNDFPFSPLLLTVIQHLQSFKGDKRVVIQFITKLIALLISKQKVPCYLEHICDILRDYVIKEQSETTATNVDGVWSSWDMVQQARECLTDVHENDRDTSMLSDVSSKNKQLDTLLSDESDDININERQQSLIDILHELSVTELNQYLKTIADLCIDKLEFAGFEPLVEYLSERHPRAGNLFDYNDIRSIKSLDSEENPMAELLKAIPFNTLFYNTWMRCDQNSVAMNAMEYAMERMEWQELLTIQTLVMEKLSMLLSLPSSTTSGTESNTNASIKLGLNLLQHTFTILDRKEDMEKSNLVKVKEIVMNHPVLEEMSNRFSSQVKHLASGDYANIDAEFVHIAVKYLDLLGQQLIASELLDHLVKMDYTSFSQYCQKKKLQLLQSDISRLLIILMDDLSRRQIELPQEAFVHVTKIWDNSHNNSSLQDKDILSLLDACASSNPSAISILLSACCPLVIQHMIAGSYQCDNIDMSLLSDVCTKSSVDIPKLVFESLEQKKEILPMTSKLVDVVQMGCEQDGFLQLFLEKILPRLAASANPSNNKINTIDISEDFYDRLGDLIRTNKFIDCTKLDTEIVRDYILNTVLDNINDAAAIRFTAILIEKAYENYDKKEPIETYIRRVLDHEKYQQLTNPSTQENANERVAIIKMVNVLNNIQPDILANHHGFLDQLLTSYGATTSEPDRLILEILRSCEARGRSTILPKMLMWGPGSDRNRQAHAQAGTLLHGDTISMETLGSIDPDLMQRTFMHFPADITLQDNEESKLSMTDADGEEVIYDPSFFLPLFANLISSGAIECRKFIDCNALGLVIVSLSSIDDQVRMLGYQMMDQFFDMIQHVRFHEDREVRLLLNELKNSIVDRSDSDIPPRIPPTVTVCVAQALTILMQPGHYMYPHISKWILRTPSFDMNFVPMFTFLFTSATTTHKKERLWLLHMLSSSIWTRDDYKIFSRNRVWDMIATFYNSALADHKSKKAVVEIVSRAIRIPEIAVSLIRNHGLIAWIEQILVLSQDKEEIKKWSKLRENVLNNTKIHYNNEVPSLLQPLIENNSS</sequence>
<evidence type="ECO:0000313" key="6">
    <source>
        <dbReference type="Proteomes" id="UP000646827"/>
    </source>
</evidence>
<feature type="domain" description="URB1 C-terminal" evidence="3">
    <location>
        <begin position="1538"/>
        <end position="1732"/>
    </location>
</feature>
<gene>
    <name evidence="5" type="ORF">INT45_001701</name>
</gene>
<dbReference type="GO" id="GO:0000463">
    <property type="term" value="P:maturation of LSU-rRNA from tricistronic rRNA transcript (SSU-rRNA, 5.8S rRNA, LSU-rRNA)"/>
    <property type="evidence" value="ECO:0007669"/>
    <property type="project" value="TreeGrafter"/>
</dbReference>
<dbReference type="InterPro" id="IPR032436">
    <property type="entry name" value="URB1_C"/>
</dbReference>
<dbReference type="GO" id="GO:0000466">
    <property type="term" value="P:maturation of 5.8S rRNA from tricistronic rRNA transcript (SSU-rRNA, 5.8S rRNA, LSU-rRNA)"/>
    <property type="evidence" value="ECO:0007669"/>
    <property type="project" value="TreeGrafter"/>
</dbReference>
<dbReference type="Pfam" id="PF16201">
    <property type="entry name" value="NopRA1"/>
    <property type="match status" value="1"/>
</dbReference>
<keyword evidence="6" id="KW-1185">Reference proteome</keyword>
<dbReference type="PANTHER" id="PTHR13500">
    <property type="entry name" value="NUCLEOLAR PRERIBOSOMAL-ASSOCIATED PROTEIN 1"/>
    <property type="match status" value="1"/>
</dbReference>
<evidence type="ECO:0008006" key="7">
    <source>
        <dbReference type="Google" id="ProtNLM"/>
    </source>
</evidence>
<feature type="domain" description="URB1 N-terminal" evidence="2">
    <location>
        <begin position="63"/>
        <end position="383"/>
    </location>
</feature>
<evidence type="ECO:0000313" key="5">
    <source>
        <dbReference type="EMBL" id="KAG2216576.1"/>
    </source>
</evidence>
<accession>A0A8H7VB02</accession>
<dbReference type="GO" id="GO:0005730">
    <property type="term" value="C:nucleolus"/>
    <property type="evidence" value="ECO:0007669"/>
    <property type="project" value="TreeGrafter"/>
</dbReference>
<comment type="caution">
    <text evidence="5">The sequence shown here is derived from an EMBL/GenBank/DDBJ whole genome shotgun (WGS) entry which is preliminary data.</text>
</comment>
<name>A0A8H7VB02_9FUNG</name>
<dbReference type="PANTHER" id="PTHR13500:SF0">
    <property type="entry name" value="NUCLEOLAR PRE-RIBOSOMAL-ASSOCIATED PROTEIN 1"/>
    <property type="match status" value="1"/>
</dbReference>
<feature type="domain" description="URB1 central HEAT repeat" evidence="4">
    <location>
        <begin position="606"/>
        <end position="798"/>
    </location>
</feature>
<dbReference type="InterPro" id="IPR021714">
    <property type="entry name" value="URB1_N"/>
</dbReference>
<feature type="compositionally biased region" description="Polar residues" evidence="1">
    <location>
        <begin position="512"/>
        <end position="521"/>
    </location>
</feature>
<protein>
    <recommendedName>
        <fullName evidence="7">Nucleolar pre-ribosomal-associated protein 1</fullName>
    </recommendedName>
</protein>
<organism evidence="5 6">
    <name type="scientific">Circinella minor</name>
    <dbReference type="NCBI Taxonomy" id="1195481"/>
    <lineage>
        <taxon>Eukaryota</taxon>
        <taxon>Fungi</taxon>
        <taxon>Fungi incertae sedis</taxon>
        <taxon>Mucoromycota</taxon>
        <taxon>Mucoromycotina</taxon>
        <taxon>Mucoromycetes</taxon>
        <taxon>Mucorales</taxon>
        <taxon>Lichtheimiaceae</taxon>
        <taxon>Circinella</taxon>
    </lineage>
</organism>
<dbReference type="OrthoDB" id="72892at2759"/>
<proteinExistence type="predicted"/>
<dbReference type="Pfam" id="PF26140">
    <property type="entry name" value="HEAT_URB1"/>
    <property type="match status" value="1"/>
</dbReference>
<feature type="region of interest" description="Disordered" evidence="1">
    <location>
        <begin position="512"/>
        <end position="531"/>
    </location>
</feature>